<dbReference type="EMBL" id="GBRH01265627">
    <property type="protein sequence ID" value="JAD32268.1"/>
    <property type="molecule type" value="Transcribed_RNA"/>
</dbReference>
<evidence type="ECO:0000313" key="1">
    <source>
        <dbReference type="EMBL" id="JAD32268.1"/>
    </source>
</evidence>
<accession>A0A0A8Z3K7</accession>
<name>A0A0A8Z3K7_ARUDO</name>
<organism evidence="1">
    <name type="scientific">Arundo donax</name>
    <name type="common">Giant reed</name>
    <name type="synonym">Donax arundinaceus</name>
    <dbReference type="NCBI Taxonomy" id="35708"/>
    <lineage>
        <taxon>Eukaryota</taxon>
        <taxon>Viridiplantae</taxon>
        <taxon>Streptophyta</taxon>
        <taxon>Embryophyta</taxon>
        <taxon>Tracheophyta</taxon>
        <taxon>Spermatophyta</taxon>
        <taxon>Magnoliopsida</taxon>
        <taxon>Liliopsida</taxon>
        <taxon>Poales</taxon>
        <taxon>Poaceae</taxon>
        <taxon>PACMAD clade</taxon>
        <taxon>Arundinoideae</taxon>
        <taxon>Arundineae</taxon>
        <taxon>Arundo</taxon>
    </lineage>
</organism>
<sequence length="14" mass="1398">MSTSHAFTISSGTA</sequence>
<protein>
    <submittedName>
        <fullName evidence="1">Omega-6 fatty acid desaturase, endoplasmic reticulum isozyme 2</fullName>
    </submittedName>
</protein>
<reference evidence="1" key="2">
    <citation type="journal article" date="2015" name="Data Brief">
        <title>Shoot transcriptome of the giant reed, Arundo donax.</title>
        <authorList>
            <person name="Barrero R.A."/>
            <person name="Guerrero F.D."/>
            <person name="Moolhuijzen P."/>
            <person name="Goolsby J.A."/>
            <person name="Tidwell J."/>
            <person name="Bellgard S.E."/>
            <person name="Bellgard M.I."/>
        </authorList>
    </citation>
    <scope>NUCLEOTIDE SEQUENCE</scope>
    <source>
        <tissue evidence="1">Shoot tissue taken approximately 20 cm above the soil surface</tissue>
    </source>
</reference>
<reference evidence="1" key="1">
    <citation type="submission" date="2014-09" db="EMBL/GenBank/DDBJ databases">
        <authorList>
            <person name="Magalhaes I.L.F."/>
            <person name="Oliveira U."/>
            <person name="Santos F.R."/>
            <person name="Vidigal T.H.D.A."/>
            <person name="Brescovit A.D."/>
            <person name="Santos A.J."/>
        </authorList>
    </citation>
    <scope>NUCLEOTIDE SEQUENCE</scope>
    <source>
        <tissue evidence="1">Shoot tissue taken approximately 20 cm above the soil surface</tissue>
    </source>
</reference>
<proteinExistence type="predicted"/>